<sequence>MRLFPAIACVAALAACDGSGNVDLPLRSAALQDATVSPVGATFRGQARLTQQAPAITSLDLLFVEINGSVLRLDGIENAALSFEEARDAAVEVEAFLAQGPATCVTGQDGNASCVVGGFDMARFLTARVFALPG</sequence>
<dbReference type="Proteomes" id="UP000244932">
    <property type="component" value="Unassembled WGS sequence"/>
</dbReference>
<dbReference type="PROSITE" id="PS51257">
    <property type="entry name" value="PROKAR_LIPOPROTEIN"/>
    <property type="match status" value="1"/>
</dbReference>
<gene>
    <name evidence="1" type="ORF">POI8812_01528</name>
</gene>
<name>A0A2R8AAI4_9RHOB</name>
<accession>A0A2R8AAI4</accession>
<protein>
    <submittedName>
        <fullName evidence="1">Uncharacterized protein</fullName>
    </submittedName>
</protein>
<evidence type="ECO:0000313" key="1">
    <source>
        <dbReference type="EMBL" id="SPF29221.1"/>
    </source>
</evidence>
<evidence type="ECO:0000313" key="2">
    <source>
        <dbReference type="Proteomes" id="UP000244932"/>
    </source>
</evidence>
<dbReference type="AlphaFoldDB" id="A0A2R8AAI4"/>
<proteinExistence type="predicted"/>
<keyword evidence="2" id="KW-1185">Reference proteome</keyword>
<dbReference type="RefSeq" id="WP_146186136.1">
    <property type="nucleotide sequence ID" value="NZ_OMKW01000002.1"/>
</dbReference>
<reference evidence="1 2" key="1">
    <citation type="submission" date="2018-03" db="EMBL/GenBank/DDBJ databases">
        <authorList>
            <person name="Keele B.F."/>
        </authorList>
    </citation>
    <scope>NUCLEOTIDE SEQUENCE [LARGE SCALE GENOMIC DNA]</scope>
    <source>
        <strain evidence="1 2">CeCT 8812</strain>
    </source>
</reference>
<dbReference type="EMBL" id="OMKW01000002">
    <property type="protein sequence ID" value="SPF29221.1"/>
    <property type="molecule type" value="Genomic_DNA"/>
</dbReference>
<organism evidence="1 2">
    <name type="scientific">Pontivivens insulae</name>
    <dbReference type="NCBI Taxonomy" id="1639689"/>
    <lineage>
        <taxon>Bacteria</taxon>
        <taxon>Pseudomonadati</taxon>
        <taxon>Pseudomonadota</taxon>
        <taxon>Alphaproteobacteria</taxon>
        <taxon>Rhodobacterales</taxon>
        <taxon>Paracoccaceae</taxon>
        <taxon>Pontivivens</taxon>
    </lineage>
</organism>